<feature type="region of interest" description="Disordered" evidence="1">
    <location>
        <begin position="20"/>
        <end position="44"/>
    </location>
</feature>
<dbReference type="Pfam" id="PF08737">
    <property type="entry name" value="Rgp1"/>
    <property type="match status" value="1"/>
</dbReference>
<name>A0A4T0WZD7_9ASCO</name>
<dbReference type="STRING" id="52247.A0A4T0WZD7"/>
<evidence type="ECO:0000313" key="2">
    <source>
        <dbReference type="EMBL" id="TID23249.1"/>
    </source>
</evidence>
<dbReference type="OrthoDB" id="1918at2759"/>
<feature type="region of interest" description="Disordered" evidence="1">
    <location>
        <begin position="682"/>
        <end position="712"/>
    </location>
</feature>
<proteinExistence type="predicted"/>
<dbReference type="Proteomes" id="UP000307173">
    <property type="component" value="Unassembled WGS sequence"/>
</dbReference>
<gene>
    <name evidence="2" type="ORF">CANINC_003181</name>
</gene>
<protein>
    <submittedName>
        <fullName evidence="2">Uncharacterized protein</fullName>
    </submittedName>
</protein>
<comment type="caution">
    <text evidence="2">The sequence shown here is derived from an EMBL/GenBank/DDBJ whole genome shotgun (WGS) entry which is preliminary data.</text>
</comment>
<feature type="region of interest" description="Disordered" evidence="1">
    <location>
        <begin position="1786"/>
        <end position="1812"/>
    </location>
</feature>
<sequence>MVTHRVYNKQLSDTIQAQFTSNHDSTGAAKSGKESPPTTTENVSEDITEHQDSIRSFSSRLSTQLSNATRSLFLQTLDSSQKPTLTTKTKTKEHKETILLGYCQLLGHYSINESILDYSVFKDIQKETIIEGKYAGIHGLVAPSENNDESDGLIAGLNALYYSELNSFAESSIADKMKFIPFFSSDQQIIFSELEVDPIKAGSHSGDIASFLITCKLPQNLPPTYMTESVQINYNFVFGYQVIEGPKVKTKTVFVPLKIYPYINRNGRQPIYHLEKLSLNMKLNGFNCQNVSKQLSLMRKSVSDHTVSESRRTSFWNLKRTLAKNDIPQMNSNIANLELNENTENVTKTVLDNDVKDFLKTLERLNEADINDIIKVQEEFEKKQNNSKSSKSCVRETLLSILTDTNFLKHTEQESELDSDTEYEQLLPHDQQAKIIIKQNHDCIATMKLNKGVFKLGDYVHIAIAFEQDDYSTTGIEIQLLKHQILRKDCLKKGVYDEVSSRLNENILETILFQKMMSTINTTTISTEVLIPLATEPQFQTNFFTCKYYLQVRFITTARLSSSKKQSELTQNESMEQGDLRKRNNFFKNIFTDSNGSILFKAKELLTIKSSNTIECMKLKVVSMTANDANSPLPLKICGNELFQTLSPQRRTSIPDLTHTKVCNHTENSLIQLDKRFADLKRKKSNLNNTSKPKRLKNNVKRDSSLSPEMNDYMKDSVNETRNLDKSLSKQQHSNPGSFSSIASLEKSKMEAKPMIPDTQIINSIDSSPLSSKRFDTRNFQMPESFKSTLKIDVSVLKKTLSSRNREILDMSSSPIKTPSTPRLKKQVAFSSDVESEPLSSSPLKGCPRKSILKVNDEISTDRTMSLEDILKQDLTRNESWQVGLVLQIPYNHPGLASILVTLGKAVNNPKFNRLYEVYATLNHLIKSNPKMLLSYSYFGQDTLISIINAVKRNLLQIEQDFQATDAFKLRTTSQGLKLLTSLSSLTASLPNLITTIYDYVIKLMMNEYISKGLTISILQFVKVIPEALYSKIETVSLALIQMKYFTSASISAEKLNILKKYLALQPALTSKCGYQLFSFVIYSIINTDVPAYGKILNSATSLLTVAARNSESKEALYRVLSETLDDSFDSLKSNAETCLKSWMTVSQAICETLNYLIHLELYAQVAKTWSYLLFMISYERKSFLLTEWDNYQYFITVFKKLYSHQGGTAFAVEAWKSVIYNFQILNKFNWDTEKYKTFLDAILLPFKEIQLCSNDEILKQWTDHQGYVTLYCRLVYSIMLHLKQTDNDEHKLLLLDTMFFPLTLLKEHNEITKHFFKHIFGSIDEFVQEKADSCFWLSDVEKWKNRIFSVPKDIRESKTVLKALISFALKCKFTGFLIPAINCLYEILDNLRLLLPEEEHEEASSLVADLLDQLVGEKNQANLFDYPKMIEGASETVLLHKKSPEASHLLVKVLNVLHDPGQAKSVHDNCKGMIGSVNVALMILLSKFEHQEIVLEFSYDSCLTNMPVCENVQLTLSDEELIIDRLKSILTSSSDYKNTLIKLIKFLDKAALFLSFKQISRLELFKMMISAQVTQSNIYFFYRLMPTYFLEMALGIFLHFNNDAIYGQKLANILPYFTEYSSIPSTWITIIGKKLTYLLHEGIKLESSTVKFIVYMFRKQPDELYCDFKKAAHIRQLDILLFEKHMEGTDSSVSDGQLLTQSTCKIDEVDFEFSQKKVKTSLIEQNQSDTSPTIDDMKSFIIDSMKEDSDISLDTSSRTIDMNINQLSNSKRIDLKLQCPDNCDLDDEETNRKRRKREKRKRRKERKNRKAVEVEVNQTSESELESFSLKDWQDGQACLPQNEFIEADSPDLLQLRSLLKKLNTTVIKVEDEAREDLEKDLVIMLAKLKHANI</sequence>
<feature type="compositionally biased region" description="Basic residues" evidence="1">
    <location>
        <begin position="1793"/>
        <end position="1810"/>
    </location>
</feature>
<evidence type="ECO:0000313" key="3">
    <source>
        <dbReference type="Proteomes" id="UP000307173"/>
    </source>
</evidence>
<dbReference type="PANTHER" id="PTHR12507">
    <property type="entry name" value="REDUCED GROWTH PHENOTYPE 1 RGP1, YEAST -RELATED"/>
    <property type="match status" value="1"/>
</dbReference>
<keyword evidence="3" id="KW-1185">Reference proteome</keyword>
<reference evidence="2 3" key="1">
    <citation type="journal article" date="2019" name="Front. Genet.">
        <title>Whole-Genome Sequencing of the Opportunistic Yeast Pathogen Candida inconspicua Uncovers Its Hybrid Origin.</title>
        <authorList>
            <person name="Mixao V."/>
            <person name="Hansen A.P."/>
            <person name="Saus E."/>
            <person name="Boekhout T."/>
            <person name="Lass-Florl C."/>
            <person name="Gabaldon T."/>
        </authorList>
    </citation>
    <scope>NUCLEOTIDE SEQUENCE [LARGE SCALE GENOMIC DNA]</scope>
    <source>
        <strain evidence="2 3">CBS 180</strain>
    </source>
</reference>
<organism evidence="2 3">
    <name type="scientific">Pichia inconspicua</name>
    <dbReference type="NCBI Taxonomy" id="52247"/>
    <lineage>
        <taxon>Eukaryota</taxon>
        <taxon>Fungi</taxon>
        <taxon>Dikarya</taxon>
        <taxon>Ascomycota</taxon>
        <taxon>Saccharomycotina</taxon>
        <taxon>Pichiomycetes</taxon>
        <taxon>Pichiales</taxon>
        <taxon>Pichiaceae</taxon>
        <taxon>Pichia</taxon>
    </lineage>
</organism>
<dbReference type="InterPro" id="IPR014848">
    <property type="entry name" value="Rgp1"/>
</dbReference>
<accession>A0A4T0WZD7</accession>
<dbReference type="EMBL" id="SELW01000529">
    <property type="protein sequence ID" value="TID23249.1"/>
    <property type="molecule type" value="Genomic_DNA"/>
</dbReference>
<evidence type="ECO:0000256" key="1">
    <source>
        <dbReference type="SAM" id="MobiDB-lite"/>
    </source>
</evidence>